<accession>A0A815FV40</accession>
<sequence>MRQQILSCIFQTNKQIKISFSLVDFQTTVKPSNTSRLEKPIGYRLMCRFWIYDVFYHPAVRRGKNILKLGCIYNNFFVIRLKWYYESKQVQNFVHELIEDDLILREYIGDGCVHSAMLEIDSQANVQQIHALDLRINYFKVMRQQILLCVLKNDKTINISFELINFQTSIQPSDKSRLEKPIGYRLMCRFWIYDVFYHPAIHRGNYE</sequence>
<reference evidence="1" key="1">
    <citation type="submission" date="2021-02" db="EMBL/GenBank/DDBJ databases">
        <authorList>
            <person name="Nowell W R."/>
        </authorList>
    </citation>
    <scope>NUCLEOTIDE SEQUENCE</scope>
</reference>
<gene>
    <name evidence="1" type="ORF">ZHD862_LOCUS29287</name>
</gene>
<dbReference type="Proteomes" id="UP000663864">
    <property type="component" value="Unassembled WGS sequence"/>
</dbReference>
<comment type="caution">
    <text evidence="1">The sequence shown here is derived from an EMBL/GenBank/DDBJ whole genome shotgun (WGS) entry which is preliminary data.</text>
</comment>
<proteinExistence type="predicted"/>
<dbReference type="EMBL" id="CAJNOT010002565">
    <property type="protein sequence ID" value="CAF1326429.1"/>
    <property type="molecule type" value="Genomic_DNA"/>
</dbReference>
<protein>
    <submittedName>
        <fullName evidence="1">Uncharacterized protein</fullName>
    </submittedName>
</protein>
<name>A0A815FV40_9BILA</name>
<evidence type="ECO:0000313" key="1">
    <source>
        <dbReference type="EMBL" id="CAF1326429.1"/>
    </source>
</evidence>
<dbReference type="AlphaFoldDB" id="A0A815FV40"/>
<evidence type="ECO:0000313" key="2">
    <source>
        <dbReference type="Proteomes" id="UP000663864"/>
    </source>
</evidence>
<organism evidence="1 2">
    <name type="scientific">Rotaria sordida</name>
    <dbReference type="NCBI Taxonomy" id="392033"/>
    <lineage>
        <taxon>Eukaryota</taxon>
        <taxon>Metazoa</taxon>
        <taxon>Spiralia</taxon>
        <taxon>Gnathifera</taxon>
        <taxon>Rotifera</taxon>
        <taxon>Eurotatoria</taxon>
        <taxon>Bdelloidea</taxon>
        <taxon>Philodinida</taxon>
        <taxon>Philodinidae</taxon>
        <taxon>Rotaria</taxon>
    </lineage>
</organism>